<organism evidence="23 24">
    <name type="scientific">Candidatus Avoscillospira avistercoris</name>
    <dbReference type="NCBI Taxonomy" id="2840707"/>
    <lineage>
        <taxon>Bacteria</taxon>
        <taxon>Bacillati</taxon>
        <taxon>Bacillota</taxon>
        <taxon>Clostridia</taxon>
        <taxon>Eubacteriales</taxon>
        <taxon>Oscillospiraceae</taxon>
        <taxon>Oscillospiraceae incertae sedis</taxon>
        <taxon>Candidatus Avoscillospira</taxon>
    </lineage>
</organism>
<keyword evidence="8" id="KW-0133">Cell shape</keyword>
<protein>
    <recommendedName>
        <fullName evidence="17">Probable peptidoglycan glycosyltransferase FtsW</fullName>
        <ecNumber evidence="19">2.4.99.28</ecNumber>
    </recommendedName>
    <alternativeName>
        <fullName evidence="18">Cell division protein FtsW</fullName>
    </alternativeName>
    <alternativeName>
        <fullName evidence="15">Cell wall polymerase</fullName>
    </alternativeName>
    <alternativeName>
        <fullName evidence="14">Peptidoglycan polymerase</fullName>
    </alternativeName>
</protein>
<dbReference type="InterPro" id="IPR013437">
    <property type="entry name" value="FtsW"/>
</dbReference>
<keyword evidence="6" id="KW-0808">Transferase</keyword>
<sequence>MRATTQTKEKEKVLVDDRGMLDLPFLILTLLLVTIGVIMMFSASYARAYADEGNSAFYFWKQLRFALIGIAGMYAASRFNYQLWRPFSLFLAAGCFVLLLLTPLIGFEEGGATRWIAVPGLGSFQPSEVAKLAVVLLFANMISNFREKMNSFRYGVLPFAGVLAVTAGLLALEPHLSATLIIGATGAVMMFLGGTPKKWFLIGFGVALVGAALYLAIFPYAAARLESWRDPFSDPSDSGLQLVQSLYAIGSGGLMGLGFGKSRQKYLYLPEEHNDYIFAIVCEELGFIGAVVIILLFVLLIVRGFLIAQRARDRFGTLVAAGLSTLLALQVFFNIGVVTNFLPSTGISLPFFSYGGTALMMQLGEMGIILNISRNTKRNLQQVREATP</sequence>
<comment type="catalytic activity">
    <reaction evidence="20">
        <text>[GlcNAc-(1-&gt;4)-Mur2Ac(oyl-L-Ala-gamma-D-Glu-L-Lys-D-Ala-D-Ala)](n)-di-trans,octa-cis-undecaprenyl diphosphate + beta-D-GlcNAc-(1-&gt;4)-Mur2Ac(oyl-L-Ala-gamma-D-Glu-L-Lys-D-Ala-D-Ala)-di-trans,octa-cis-undecaprenyl diphosphate = [GlcNAc-(1-&gt;4)-Mur2Ac(oyl-L-Ala-gamma-D-Glu-L-Lys-D-Ala-D-Ala)](n+1)-di-trans,octa-cis-undecaprenyl diphosphate + di-trans,octa-cis-undecaprenyl diphosphate + H(+)</text>
        <dbReference type="Rhea" id="RHEA:23708"/>
        <dbReference type="Rhea" id="RHEA-COMP:9602"/>
        <dbReference type="Rhea" id="RHEA-COMP:9603"/>
        <dbReference type="ChEBI" id="CHEBI:15378"/>
        <dbReference type="ChEBI" id="CHEBI:58405"/>
        <dbReference type="ChEBI" id="CHEBI:60033"/>
        <dbReference type="ChEBI" id="CHEBI:78435"/>
        <dbReference type="EC" id="2.4.99.28"/>
    </reaction>
</comment>
<feature type="transmembrane region" description="Helical" evidence="22">
    <location>
        <begin position="57"/>
        <end position="75"/>
    </location>
</feature>
<evidence type="ECO:0000256" key="22">
    <source>
        <dbReference type="SAM" id="Phobius"/>
    </source>
</evidence>
<reference evidence="23" key="1">
    <citation type="submission" date="2020-10" db="EMBL/GenBank/DDBJ databases">
        <authorList>
            <person name="Gilroy R."/>
        </authorList>
    </citation>
    <scope>NUCLEOTIDE SEQUENCE</scope>
    <source>
        <strain evidence="23">ChiBcec16-1751</strain>
    </source>
</reference>
<dbReference type="GO" id="GO:0032153">
    <property type="term" value="C:cell division site"/>
    <property type="evidence" value="ECO:0007669"/>
    <property type="project" value="TreeGrafter"/>
</dbReference>
<keyword evidence="10 22" id="KW-1133">Transmembrane helix</keyword>
<evidence type="ECO:0000256" key="8">
    <source>
        <dbReference type="ARBA" id="ARBA00022960"/>
    </source>
</evidence>
<gene>
    <name evidence="23" type="primary">ftsW</name>
    <name evidence="23" type="ORF">IAA83_10800</name>
</gene>
<dbReference type="AlphaFoldDB" id="A0A9D1FCP3"/>
<keyword evidence="13" id="KW-0961">Cell wall biogenesis/degradation</keyword>
<dbReference type="GO" id="GO:0051301">
    <property type="term" value="P:cell division"/>
    <property type="evidence" value="ECO:0007669"/>
    <property type="project" value="UniProtKB-KW"/>
</dbReference>
<dbReference type="InterPro" id="IPR001182">
    <property type="entry name" value="FtsW/RodA"/>
</dbReference>
<evidence type="ECO:0000256" key="6">
    <source>
        <dbReference type="ARBA" id="ARBA00022679"/>
    </source>
</evidence>
<dbReference type="GO" id="GO:0015648">
    <property type="term" value="F:lipid-linked peptidoglycan transporter activity"/>
    <property type="evidence" value="ECO:0007669"/>
    <property type="project" value="TreeGrafter"/>
</dbReference>
<evidence type="ECO:0000256" key="18">
    <source>
        <dbReference type="ARBA" id="ARBA00041418"/>
    </source>
</evidence>
<evidence type="ECO:0000256" key="2">
    <source>
        <dbReference type="ARBA" id="ARBA00004752"/>
    </source>
</evidence>
<dbReference type="EC" id="2.4.99.28" evidence="19"/>
<dbReference type="GO" id="GO:0005886">
    <property type="term" value="C:plasma membrane"/>
    <property type="evidence" value="ECO:0007669"/>
    <property type="project" value="UniProtKB-SubCell"/>
</dbReference>
<dbReference type="NCBIfam" id="TIGR02614">
    <property type="entry name" value="ftsW"/>
    <property type="match status" value="1"/>
</dbReference>
<evidence type="ECO:0000313" key="24">
    <source>
        <dbReference type="Proteomes" id="UP000886741"/>
    </source>
</evidence>
<evidence type="ECO:0000256" key="19">
    <source>
        <dbReference type="ARBA" id="ARBA00044770"/>
    </source>
</evidence>
<evidence type="ECO:0000256" key="20">
    <source>
        <dbReference type="ARBA" id="ARBA00049902"/>
    </source>
</evidence>
<evidence type="ECO:0000256" key="11">
    <source>
        <dbReference type="ARBA" id="ARBA00023136"/>
    </source>
</evidence>
<feature type="transmembrane region" description="Helical" evidence="22">
    <location>
        <begin position="199"/>
        <end position="222"/>
    </location>
</feature>
<feature type="transmembrane region" description="Helical" evidence="22">
    <location>
        <begin position="276"/>
        <end position="306"/>
    </location>
</feature>
<dbReference type="GO" id="GO:0009252">
    <property type="term" value="P:peptidoglycan biosynthetic process"/>
    <property type="evidence" value="ECO:0007669"/>
    <property type="project" value="UniProtKB-KW"/>
</dbReference>
<keyword evidence="3" id="KW-1003">Cell membrane</keyword>
<evidence type="ECO:0000256" key="13">
    <source>
        <dbReference type="ARBA" id="ARBA00023316"/>
    </source>
</evidence>
<evidence type="ECO:0000256" key="16">
    <source>
        <dbReference type="ARBA" id="ARBA00038053"/>
    </source>
</evidence>
<dbReference type="EMBL" id="DVJJ01000167">
    <property type="protein sequence ID" value="HIS65836.1"/>
    <property type="molecule type" value="Genomic_DNA"/>
</dbReference>
<evidence type="ECO:0000256" key="17">
    <source>
        <dbReference type="ARBA" id="ARBA00041185"/>
    </source>
</evidence>
<feature type="transmembrane region" description="Helical" evidence="22">
    <location>
        <begin position="21"/>
        <end position="45"/>
    </location>
</feature>
<comment type="function">
    <text evidence="21">Peptidoglycan polymerase that is essential for cell division.</text>
</comment>
<evidence type="ECO:0000256" key="9">
    <source>
        <dbReference type="ARBA" id="ARBA00022984"/>
    </source>
</evidence>
<proteinExistence type="inferred from homology"/>
<dbReference type="Pfam" id="PF01098">
    <property type="entry name" value="FTSW_RODA_SPOVE"/>
    <property type="match status" value="1"/>
</dbReference>
<keyword evidence="9" id="KW-0573">Peptidoglycan synthesis</keyword>
<accession>A0A9D1FCP3</accession>
<dbReference type="Proteomes" id="UP000886741">
    <property type="component" value="Unassembled WGS sequence"/>
</dbReference>
<feature type="transmembrane region" description="Helical" evidence="22">
    <location>
        <begin position="351"/>
        <end position="372"/>
    </location>
</feature>
<evidence type="ECO:0000256" key="14">
    <source>
        <dbReference type="ARBA" id="ARBA00032370"/>
    </source>
</evidence>
<feature type="transmembrane region" description="Helical" evidence="22">
    <location>
        <begin position="176"/>
        <end position="192"/>
    </location>
</feature>
<name>A0A9D1FCP3_9FIRM</name>
<keyword evidence="4" id="KW-0132">Cell division</keyword>
<dbReference type="GO" id="GO:0071555">
    <property type="term" value="P:cell wall organization"/>
    <property type="evidence" value="ECO:0007669"/>
    <property type="project" value="UniProtKB-KW"/>
</dbReference>
<evidence type="ECO:0000256" key="15">
    <source>
        <dbReference type="ARBA" id="ARBA00033270"/>
    </source>
</evidence>
<feature type="transmembrane region" description="Helical" evidence="22">
    <location>
        <begin position="127"/>
        <end position="145"/>
    </location>
</feature>
<comment type="similarity">
    <text evidence="16">Belongs to the SEDS family. FtsW subfamily.</text>
</comment>
<evidence type="ECO:0000256" key="3">
    <source>
        <dbReference type="ARBA" id="ARBA00022475"/>
    </source>
</evidence>
<dbReference type="GO" id="GO:0008955">
    <property type="term" value="F:peptidoglycan glycosyltransferase activity"/>
    <property type="evidence" value="ECO:0007669"/>
    <property type="project" value="UniProtKB-EC"/>
</dbReference>
<evidence type="ECO:0000256" key="7">
    <source>
        <dbReference type="ARBA" id="ARBA00022692"/>
    </source>
</evidence>
<reference evidence="23" key="2">
    <citation type="journal article" date="2021" name="PeerJ">
        <title>Extensive microbial diversity within the chicken gut microbiome revealed by metagenomics and culture.</title>
        <authorList>
            <person name="Gilroy R."/>
            <person name="Ravi A."/>
            <person name="Getino M."/>
            <person name="Pursley I."/>
            <person name="Horton D.L."/>
            <person name="Alikhan N.F."/>
            <person name="Baker D."/>
            <person name="Gharbi K."/>
            <person name="Hall N."/>
            <person name="Watson M."/>
            <person name="Adriaenssens E.M."/>
            <person name="Foster-Nyarko E."/>
            <person name="Jarju S."/>
            <person name="Secka A."/>
            <person name="Antonio M."/>
            <person name="Oren A."/>
            <person name="Chaudhuri R.R."/>
            <person name="La Ragione R."/>
            <person name="Hildebrand F."/>
            <person name="Pallen M.J."/>
        </authorList>
    </citation>
    <scope>NUCLEOTIDE SEQUENCE</scope>
    <source>
        <strain evidence="23">ChiBcec16-1751</strain>
    </source>
</reference>
<keyword evidence="12" id="KW-0131">Cell cycle</keyword>
<comment type="subcellular location">
    <subcellularLocation>
        <location evidence="1">Cell membrane</location>
        <topology evidence="1">Multi-pass membrane protein</topology>
    </subcellularLocation>
</comment>
<evidence type="ECO:0000256" key="10">
    <source>
        <dbReference type="ARBA" id="ARBA00022989"/>
    </source>
</evidence>
<keyword evidence="7 22" id="KW-0812">Transmembrane</keyword>
<keyword evidence="5" id="KW-0328">Glycosyltransferase</keyword>
<evidence type="ECO:0000256" key="21">
    <source>
        <dbReference type="ARBA" id="ARBA00049966"/>
    </source>
</evidence>
<comment type="pathway">
    <text evidence="2">Cell wall biogenesis; peptidoglycan biosynthesis.</text>
</comment>
<evidence type="ECO:0000256" key="12">
    <source>
        <dbReference type="ARBA" id="ARBA00023306"/>
    </source>
</evidence>
<evidence type="ECO:0000313" key="23">
    <source>
        <dbReference type="EMBL" id="HIS65836.1"/>
    </source>
</evidence>
<comment type="caution">
    <text evidence="23">The sequence shown here is derived from an EMBL/GenBank/DDBJ whole genome shotgun (WGS) entry which is preliminary data.</text>
</comment>
<evidence type="ECO:0000256" key="1">
    <source>
        <dbReference type="ARBA" id="ARBA00004651"/>
    </source>
</evidence>
<dbReference type="PANTHER" id="PTHR30474">
    <property type="entry name" value="CELL CYCLE PROTEIN"/>
    <property type="match status" value="1"/>
</dbReference>
<dbReference type="GO" id="GO:0008360">
    <property type="term" value="P:regulation of cell shape"/>
    <property type="evidence" value="ECO:0007669"/>
    <property type="project" value="UniProtKB-KW"/>
</dbReference>
<evidence type="ECO:0000256" key="4">
    <source>
        <dbReference type="ARBA" id="ARBA00022618"/>
    </source>
</evidence>
<feature type="transmembrane region" description="Helical" evidence="22">
    <location>
        <begin position="318"/>
        <end position="339"/>
    </location>
</feature>
<feature type="transmembrane region" description="Helical" evidence="22">
    <location>
        <begin position="87"/>
        <end position="107"/>
    </location>
</feature>
<dbReference type="PANTHER" id="PTHR30474:SF2">
    <property type="entry name" value="PEPTIDOGLYCAN GLYCOSYLTRANSFERASE FTSW-RELATED"/>
    <property type="match status" value="1"/>
</dbReference>
<keyword evidence="11 22" id="KW-0472">Membrane</keyword>
<evidence type="ECO:0000256" key="5">
    <source>
        <dbReference type="ARBA" id="ARBA00022676"/>
    </source>
</evidence>
<feature type="transmembrane region" description="Helical" evidence="22">
    <location>
        <begin position="152"/>
        <end position="170"/>
    </location>
</feature>